<evidence type="ECO:0000313" key="3">
    <source>
        <dbReference type="EMBL" id="EGC02282.1"/>
    </source>
</evidence>
<dbReference type="EMBL" id="ADKM02000100">
    <property type="protein sequence ID" value="EGC02282.1"/>
    <property type="molecule type" value="Genomic_DNA"/>
</dbReference>
<dbReference type="AlphaFoldDB" id="E9SEM7"/>
<protein>
    <submittedName>
        <fullName evidence="3">Conserved domain protein</fullName>
    </submittedName>
</protein>
<evidence type="ECO:0000259" key="1">
    <source>
        <dbReference type="Pfam" id="PF26012"/>
    </source>
</evidence>
<sequence length="409" mass="45141">MNSLTVKILAGLVSLLMITTICTQIYYFVHDKHDTEEAVLATVNEDILFDGIIVRDESVVTYNGDGVLDYKYADGSKVSMNSTIAEVYPSEQAIYAKDRIAEIDEQIALLEKAQDPATTNYAEPEALLAGVRRGYDQLLESIENRELDKLPEIKSQIELNSNMYGVITGTEAGFDDAISKLKAEKAELSDAAGAPQDTIKADRTGYFVSYADGYEDSLRMSDVGRLTESQIREIIKGGKSVPANAIGKTFDNYQCKIVGIVKADSRITDDAAVSLKLNSSRTVYDCTVDSVKKTGENMIVVLDCDRVDQTLVGQRALSAKLIFDEYQGIRVPRSALRFQGDDKGVYVMLGKDISFKKINVIYEGDDFVLSENTSDEEYLLLYDQILLEVVSNKDVSVSSKAERDDGSSE</sequence>
<accession>E9SEM7</accession>
<dbReference type="InterPro" id="IPR058728">
    <property type="entry name" value="HH_RND-rel"/>
</dbReference>
<dbReference type="Pfam" id="PF26018">
    <property type="entry name" value="BSH_RND_rel"/>
    <property type="match status" value="1"/>
</dbReference>
<keyword evidence="4" id="KW-1185">Reference proteome</keyword>
<dbReference type="Proteomes" id="UP000004259">
    <property type="component" value="Unassembled WGS sequence"/>
</dbReference>
<comment type="caution">
    <text evidence="3">The sequence shown here is derived from an EMBL/GenBank/DDBJ whole genome shotgun (WGS) entry which is preliminary data.</text>
</comment>
<dbReference type="OrthoDB" id="1955294at2"/>
<reference evidence="3 4" key="1">
    <citation type="submission" date="2011-02" db="EMBL/GenBank/DDBJ databases">
        <authorList>
            <person name="Nelson K.E."/>
            <person name="Sutton G."/>
            <person name="Torralba M."/>
            <person name="Durkin S."/>
            <person name="Harkins D."/>
            <person name="Montgomery R."/>
            <person name="Ziemer C."/>
            <person name="Klaassens E."/>
            <person name="Ocuiv P."/>
            <person name="Morrison M."/>
        </authorList>
    </citation>
    <scope>NUCLEOTIDE SEQUENCE [LARGE SCALE GENOMIC DNA]</scope>
    <source>
        <strain evidence="3 4">8</strain>
    </source>
</reference>
<proteinExistence type="predicted"/>
<evidence type="ECO:0000259" key="2">
    <source>
        <dbReference type="Pfam" id="PF26018"/>
    </source>
</evidence>
<dbReference type="STRING" id="246199.CUS_5786"/>
<evidence type="ECO:0000313" key="4">
    <source>
        <dbReference type="Proteomes" id="UP000004259"/>
    </source>
</evidence>
<dbReference type="eggNOG" id="COG0845">
    <property type="taxonomic scope" value="Bacteria"/>
</dbReference>
<dbReference type="RefSeq" id="WP_002851278.1">
    <property type="nucleotide sequence ID" value="NZ_ADKM02000100.1"/>
</dbReference>
<name>E9SEM7_RUMAL</name>
<feature type="domain" description="RND related barrel-sandwich hybrid" evidence="2">
    <location>
        <begin position="57"/>
        <end position="234"/>
    </location>
</feature>
<organism evidence="3 4">
    <name type="scientific">Ruminococcus albus 8</name>
    <dbReference type="NCBI Taxonomy" id="246199"/>
    <lineage>
        <taxon>Bacteria</taxon>
        <taxon>Bacillati</taxon>
        <taxon>Bacillota</taxon>
        <taxon>Clostridia</taxon>
        <taxon>Eubacteriales</taxon>
        <taxon>Oscillospiraceae</taxon>
        <taxon>Ruminococcus</taxon>
    </lineage>
</organism>
<feature type="domain" description="RND related alpha-helical hairpin" evidence="1">
    <location>
        <begin position="97"/>
        <end position="189"/>
    </location>
</feature>
<gene>
    <name evidence="3" type="ORF">CUS_5786</name>
</gene>
<dbReference type="Pfam" id="PF26012">
    <property type="entry name" value="HH_RND_rel"/>
    <property type="match status" value="1"/>
</dbReference>
<dbReference type="InterPro" id="IPR058709">
    <property type="entry name" value="BSH_RND-rel"/>
</dbReference>